<dbReference type="AlphaFoldDB" id="A0A1J5NZ25"/>
<sequence length="56" mass="5960">MEGPDPIGTLHNPTRSLSTARDLDKVPTILADKVNVDANAAACKSQIQISIMKLVT</sequence>
<protein>
    <submittedName>
        <fullName evidence="1">Uncharacterized protein</fullName>
    </submittedName>
</protein>
<reference evidence="1" key="1">
    <citation type="submission" date="2016-10" db="EMBL/GenBank/DDBJ databases">
        <title>Sequence of Gallionella enrichment culture.</title>
        <authorList>
            <person name="Poehlein A."/>
            <person name="Muehling M."/>
            <person name="Daniel R."/>
        </authorList>
    </citation>
    <scope>NUCLEOTIDE SEQUENCE</scope>
</reference>
<proteinExistence type="predicted"/>
<organism evidence="1">
    <name type="scientific">mine drainage metagenome</name>
    <dbReference type="NCBI Taxonomy" id="410659"/>
    <lineage>
        <taxon>unclassified sequences</taxon>
        <taxon>metagenomes</taxon>
        <taxon>ecological metagenomes</taxon>
    </lineage>
</organism>
<dbReference type="EMBL" id="MLJW01008475">
    <property type="protein sequence ID" value="OIQ64034.1"/>
    <property type="molecule type" value="Genomic_DNA"/>
</dbReference>
<name>A0A1J5NZ25_9ZZZZ</name>
<comment type="caution">
    <text evidence="1">The sequence shown here is derived from an EMBL/GenBank/DDBJ whole genome shotgun (WGS) entry which is preliminary data.</text>
</comment>
<accession>A0A1J5NZ25</accession>
<gene>
    <name evidence="1" type="ORF">GALL_544200</name>
</gene>
<evidence type="ECO:0000313" key="1">
    <source>
        <dbReference type="EMBL" id="OIQ64034.1"/>
    </source>
</evidence>